<protein>
    <submittedName>
        <fullName evidence="6">Hemerythrin</fullName>
    </submittedName>
</protein>
<dbReference type="PROSITE" id="PS00550">
    <property type="entry name" value="HEMERYTHRINS"/>
    <property type="match status" value="1"/>
</dbReference>
<dbReference type="PANTHER" id="PTHR37164:SF1">
    <property type="entry name" value="BACTERIOHEMERYTHRIN"/>
    <property type="match status" value="1"/>
</dbReference>
<evidence type="ECO:0000256" key="2">
    <source>
        <dbReference type="ARBA" id="ARBA00022621"/>
    </source>
</evidence>
<dbReference type="PANTHER" id="PTHR37164">
    <property type="entry name" value="BACTERIOHEMERYTHRIN"/>
    <property type="match status" value="1"/>
</dbReference>
<keyword evidence="2" id="KW-0561">Oxygen transport</keyword>
<dbReference type="RefSeq" id="WP_096359246.1">
    <property type="nucleotide sequence ID" value="NZ_AP014879.1"/>
</dbReference>
<dbReference type="Gene3D" id="1.20.120.50">
    <property type="entry name" value="Hemerythrin-like"/>
    <property type="match status" value="1"/>
</dbReference>
<dbReference type="AlphaFoldDB" id="A0A1B4XCR8"/>
<evidence type="ECO:0000256" key="4">
    <source>
        <dbReference type="ARBA" id="ARBA00023004"/>
    </source>
</evidence>
<keyword evidence="2" id="KW-0813">Transport</keyword>
<dbReference type="InterPro" id="IPR035938">
    <property type="entry name" value="Hemerythrin-like_sf"/>
</dbReference>
<dbReference type="InterPro" id="IPR012312">
    <property type="entry name" value="Hemerythrin-like"/>
</dbReference>
<dbReference type="EMBL" id="AP014879">
    <property type="protein sequence ID" value="BAV32575.1"/>
    <property type="molecule type" value="Genomic_DNA"/>
</dbReference>
<evidence type="ECO:0000313" key="7">
    <source>
        <dbReference type="Proteomes" id="UP000243180"/>
    </source>
</evidence>
<evidence type="ECO:0000256" key="3">
    <source>
        <dbReference type="ARBA" id="ARBA00022723"/>
    </source>
</evidence>
<sequence length="132" mass="15461">MSLIEWDEKFSVGVAAVDHEHRELIGLVNETYDRLQRPDAGVTVPDFLGEIYARISAHFALEENLMRAKNYAQFAEHKADHERLLDEIRDIMDDYEDGDSEAFDEQQFALRLGEWFTGHFRTHDARLHRNLD</sequence>
<dbReference type="CDD" id="cd12107">
    <property type="entry name" value="Hemerythrin"/>
    <property type="match status" value="1"/>
</dbReference>
<dbReference type="InParanoid" id="A0A1B4XCR8"/>
<dbReference type="InterPro" id="IPR016131">
    <property type="entry name" value="Haemerythrin_Fe_BS"/>
</dbReference>
<dbReference type="NCBIfam" id="TIGR02481">
    <property type="entry name" value="hemeryth_dom"/>
    <property type="match status" value="1"/>
</dbReference>
<dbReference type="GO" id="GO:0046872">
    <property type="term" value="F:metal ion binding"/>
    <property type="evidence" value="ECO:0007669"/>
    <property type="project" value="UniProtKB-KW"/>
</dbReference>
<accession>A0A1B4XCR8</accession>
<dbReference type="Proteomes" id="UP000243180">
    <property type="component" value="Chromosome"/>
</dbReference>
<keyword evidence="4" id="KW-0408">Iron</keyword>
<dbReference type="SUPFAM" id="SSF47188">
    <property type="entry name" value="Hemerythrin-like"/>
    <property type="match status" value="1"/>
</dbReference>
<evidence type="ECO:0000313" key="6">
    <source>
        <dbReference type="EMBL" id="BAV32575.1"/>
    </source>
</evidence>
<dbReference type="GO" id="GO:0005344">
    <property type="term" value="F:oxygen carrier activity"/>
    <property type="evidence" value="ECO:0007669"/>
    <property type="project" value="UniProtKB-KW"/>
</dbReference>
<evidence type="ECO:0000259" key="5">
    <source>
        <dbReference type="Pfam" id="PF01814"/>
    </source>
</evidence>
<gene>
    <name evidence="6" type="ORF">SCL_0253</name>
</gene>
<organism evidence="6 7">
    <name type="scientific">Sulfuricaulis limicola</name>
    <dbReference type="NCBI Taxonomy" id="1620215"/>
    <lineage>
        <taxon>Bacteria</taxon>
        <taxon>Pseudomonadati</taxon>
        <taxon>Pseudomonadota</taxon>
        <taxon>Gammaproteobacteria</taxon>
        <taxon>Acidiferrobacterales</taxon>
        <taxon>Acidiferrobacteraceae</taxon>
        <taxon>Sulfuricaulis</taxon>
    </lineage>
</organism>
<dbReference type="InterPro" id="IPR050669">
    <property type="entry name" value="Hemerythrin"/>
</dbReference>
<comment type="similarity">
    <text evidence="1">Belongs to the hemerythrin family.</text>
</comment>
<keyword evidence="3" id="KW-0479">Metal-binding</keyword>
<evidence type="ECO:0000256" key="1">
    <source>
        <dbReference type="ARBA" id="ARBA00010587"/>
    </source>
</evidence>
<dbReference type="OrthoDB" id="1122424at2"/>
<proteinExistence type="inferred from homology"/>
<dbReference type="NCBIfam" id="NF033749">
    <property type="entry name" value="bact_hemeryth"/>
    <property type="match status" value="1"/>
</dbReference>
<dbReference type="KEGG" id="slim:SCL_0253"/>
<dbReference type="Pfam" id="PF01814">
    <property type="entry name" value="Hemerythrin"/>
    <property type="match status" value="1"/>
</dbReference>
<keyword evidence="7" id="KW-1185">Reference proteome</keyword>
<dbReference type="InterPro" id="IPR012827">
    <property type="entry name" value="Hemerythrin_metal-bd"/>
</dbReference>
<reference evidence="6 7" key="1">
    <citation type="submission" date="2015-05" db="EMBL/GenBank/DDBJ databases">
        <title>Complete genome sequence of a sulfur-oxidizing gammaproteobacterium strain HA5.</title>
        <authorList>
            <person name="Miura A."/>
            <person name="Kojima H."/>
            <person name="Fukui M."/>
        </authorList>
    </citation>
    <scope>NUCLEOTIDE SEQUENCE [LARGE SCALE GENOMIC DNA]</scope>
    <source>
        <strain evidence="6 7">HA5</strain>
    </source>
</reference>
<feature type="domain" description="Hemerythrin-like" evidence="5">
    <location>
        <begin position="13"/>
        <end position="128"/>
    </location>
</feature>
<name>A0A1B4XCR8_9GAMM</name>